<gene>
    <name evidence="1" type="ORF">FJV41_37400</name>
</gene>
<reference evidence="1 2" key="1">
    <citation type="submission" date="2019-06" db="EMBL/GenBank/DDBJ databases">
        <authorList>
            <person name="Livingstone P."/>
            <person name="Whitworth D."/>
        </authorList>
    </citation>
    <scope>NUCLEOTIDE SEQUENCE [LARGE SCALE GENOMIC DNA]</scope>
    <source>
        <strain evidence="1 2">AM401</strain>
    </source>
</reference>
<accession>A0A540WP96</accession>
<keyword evidence="2" id="KW-1185">Reference proteome</keyword>
<evidence type="ECO:0000313" key="2">
    <source>
        <dbReference type="Proteomes" id="UP000315369"/>
    </source>
</evidence>
<protein>
    <submittedName>
        <fullName evidence="1">Uncharacterized protein</fullName>
    </submittedName>
</protein>
<dbReference type="AlphaFoldDB" id="A0A540WP96"/>
<sequence>MERTLDATLRAPDEPTVVAEARKRLDACDKPPPRACELGGALAARAPFTQGADTPMRGLLAALCERCPSRVNACAQTVARALLDTAVGQAPNIPELQWSLEHAGPGTPAACDSIVRLGLAPAAQASVDLPPTVRTLLDGLVSRCASADLLPLSVLRAAAAQQGARAPALLTAASAKPVETAPVKPDQLLGAQPAFQAFDGDPLTGVPVSNARRGTRWSADGALRAGYAPTLKHLVGFRVRAQGPGSLRAIVRTPKGVGLNDPEGGFSFVNPTVCQFRGTGEWETCNPAAPLVDVDAVSVFPESADGKLLELEILGAR</sequence>
<dbReference type="EMBL" id="VIFM01000225">
    <property type="protein sequence ID" value="TQF10852.1"/>
    <property type="molecule type" value="Genomic_DNA"/>
</dbReference>
<organism evidence="1 2">
    <name type="scientific">Myxococcus llanfairpwllgwyngyllgogerychwyrndrobwllllantysiliogogogochensis</name>
    <dbReference type="NCBI Taxonomy" id="2590453"/>
    <lineage>
        <taxon>Bacteria</taxon>
        <taxon>Pseudomonadati</taxon>
        <taxon>Myxococcota</taxon>
        <taxon>Myxococcia</taxon>
        <taxon>Myxococcales</taxon>
        <taxon>Cystobacterineae</taxon>
        <taxon>Myxococcaceae</taxon>
        <taxon>Myxococcus</taxon>
    </lineage>
</organism>
<dbReference type="OrthoDB" id="5381132at2"/>
<evidence type="ECO:0000313" key="1">
    <source>
        <dbReference type="EMBL" id="TQF10852.1"/>
    </source>
</evidence>
<comment type="caution">
    <text evidence="1">The sequence shown here is derived from an EMBL/GenBank/DDBJ whole genome shotgun (WGS) entry which is preliminary data.</text>
</comment>
<dbReference type="Proteomes" id="UP000315369">
    <property type="component" value="Unassembled WGS sequence"/>
</dbReference>
<proteinExistence type="predicted"/>
<name>A0A540WP96_9BACT</name>